<feature type="domain" description="FAD/NAD(P)-binding" evidence="5">
    <location>
        <begin position="8"/>
        <end position="303"/>
    </location>
</feature>
<dbReference type="InterPro" id="IPR023753">
    <property type="entry name" value="FAD/NAD-binding_dom"/>
</dbReference>
<sequence length="410" mass="43696">MNDVAPGHVVVVGASLAGLRACESARREGFTGKLTLVGAEEHLPYDRPPLSKAFLQDDPMPEVPRLPAASTLADALEVDLRLGRPATGLDVEGHRLLIGETEVSYDALLLATGASPRRLPGSEHLAGVHTLRTLEDACAVRAALKRGAKTVVVGAGFIGSEVASAARKRGLPVTIVEAQPTPLVRAVGYRAGEALASLHHRNDTDLRCDVGVEALQGSGSIESVRLTDGTELAADLVVVGIGAAPATGWLEGSSLTLDDGVVCDEQLRAGPEVYAAGDVARWLSPDFDVVLRLEHWTNAAEQAARAIRNLLDPGTATAYHHVPYFWSDWYGSRIQFAGLPLGEPVVVAGWWDTDAFTALYRHGDRLIGVLTLNRRADIMKYRGLIARQASWQDGLNLAASRNAVLTRARG</sequence>
<evidence type="ECO:0000256" key="1">
    <source>
        <dbReference type="ARBA" id="ARBA00001974"/>
    </source>
</evidence>
<dbReference type="EMBL" id="VJZA01000069">
    <property type="protein sequence ID" value="TVT17947.1"/>
    <property type="molecule type" value="Genomic_DNA"/>
</dbReference>
<dbReference type="GO" id="GO:0005737">
    <property type="term" value="C:cytoplasm"/>
    <property type="evidence" value="ECO:0007669"/>
    <property type="project" value="TreeGrafter"/>
</dbReference>
<dbReference type="OrthoDB" id="4475657at2"/>
<keyword evidence="8" id="KW-1185">Reference proteome</keyword>
<dbReference type="Pfam" id="PF07992">
    <property type="entry name" value="Pyr_redox_2"/>
    <property type="match status" value="1"/>
</dbReference>
<dbReference type="PANTHER" id="PTHR43557">
    <property type="entry name" value="APOPTOSIS-INDUCING FACTOR 1"/>
    <property type="match status" value="1"/>
</dbReference>
<name>A0A558A114_9PSEU</name>
<dbReference type="Proteomes" id="UP000318578">
    <property type="component" value="Unassembled WGS sequence"/>
</dbReference>
<evidence type="ECO:0000259" key="6">
    <source>
        <dbReference type="Pfam" id="PF14759"/>
    </source>
</evidence>
<evidence type="ECO:0000313" key="7">
    <source>
        <dbReference type="EMBL" id="TVT17947.1"/>
    </source>
</evidence>
<evidence type="ECO:0000256" key="2">
    <source>
        <dbReference type="ARBA" id="ARBA00022630"/>
    </source>
</evidence>
<evidence type="ECO:0000313" key="8">
    <source>
        <dbReference type="Proteomes" id="UP000318578"/>
    </source>
</evidence>
<comment type="caution">
    <text evidence="7">The sequence shown here is derived from an EMBL/GenBank/DDBJ whole genome shotgun (WGS) entry which is preliminary data.</text>
</comment>
<keyword evidence="2" id="KW-0285">Flavoprotein</keyword>
<dbReference type="Gene3D" id="3.50.50.60">
    <property type="entry name" value="FAD/NAD(P)-binding domain"/>
    <property type="match status" value="2"/>
</dbReference>
<dbReference type="PANTHER" id="PTHR43557:SF2">
    <property type="entry name" value="RIESKE DOMAIN-CONTAINING PROTEIN-RELATED"/>
    <property type="match status" value="1"/>
</dbReference>
<gene>
    <name evidence="7" type="ORF">FNH06_29430</name>
</gene>
<keyword evidence="3" id="KW-0274">FAD</keyword>
<feature type="domain" description="Reductase C-terminal" evidence="6">
    <location>
        <begin position="324"/>
        <end position="392"/>
    </location>
</feature>
<dbReference type="GO" id="GO:0016651">
    <property type="term" value="F:oxidoreductase activity, acting on NAD(P)H"/>
    <property type="evidence" value="ECO:0007669"/>
    <property type="project" value="TreeGrafter"/>
</dbReference>
<dbReference type="Pfam" id="PF14759">
    <property type="entry name" value="Reductase_C"/>
    <property type="match status" value="1"/>
</dbReference>
<reference evidence="7 8" key="1">
    <citation type="submission" date="2019-07" db="EMBL/GenBank/DDBJ databases">
        <title>New species of Amycolatopsis and Streptomyces.</title>
        <authorList>
            <person name="Duangmal K."/>
            <person name="Teo W.F.A."/>
            <person name="Lipun K."/>
        </authorList>
    </citation>
    <scope>NUCLEOTIDE SEQUENCE [LARGE SCALE GENOMIC DNA]</scope>
    <source>
        <strain evidence="7 8">JCM 30562</strain>
    </source>
</reference>
<dbReference type="PRINTS" id="PR00411">
    <property type="entry name" value="PNDRDTASEI"/>
</dbReference>
<dbReference type="RefSeq" id="WP_144643199.1">
    <property type="nucleotide sequence ID" value="NZ_BNAX01000006.1"/>
</dbReference>
<dbReference type="InterPro" id="IPR028202">
    <property type="entry name" value="Reductase_C"/>
</dbReference>
<evidence type="ECO:0000256" key="3">
    <source>
        <dbReference type="ARBA" id="ARBA00022827"/>
    </source>
</evidence>
<organism evidence="7 8">
    <name type="scientific">Amycolatopsis acidiphila</name>
    <dbReference type="NCBI Taxonomy" id="715473"/>
    <lineage>
        <taxon>Bacteria</taxon>
        <taxon>Bacillati</taxon>
        <taxon>Actinomycetota</taxon>
        <taxon>Actinomycetes</taxon>
        <taxon>Pseudonocardiales</taxon>
        <taxon>Pseudonocardiaceae</taxon>
        <taxon>Amycolatopsis</taxon>
    </lineage>
</organism>
<accession>A0A558A114</accession>
<protein>
    <submittedName>
        <fullName evidence="7">Oxidoreductase</fullName>
    </submittedName>
</protein>
<dbReference type="AlphaFoldDB" id="A0A558A114"/>
<dbReference type="PRINTS" id="PR00368">
    <property type="entry name" value="FADPNR"/>
</dbReference>
<proteinExistence type="predicted"/>
<keyword evidence="4" id="KW-0560">Oxidoreductase</keyword>
<comment type="cofactor">
    <cofactor evidence="1">
        <name>FAD</name>
        <dbReference type="ChEBI" id="CHEBI:57692"/>
    </cofactor>
</comment>
<evidence type="ECO:0000259" key="5">
    <source>
        <dbReference type="Pfam" id="PF07992"/>
    </source>
</evidence>
<dbReference type="InterPro" id="IPR050446">
    <property type="entry name" value="FAD-oxidoreductase/Apoptosis"/>
</dbReference>
<dbReference type="InterPro" id="IPR016156">
    <property type="entry name" value="FAD/NAD-linked_Rdtase_dimer_sf"/>
</dbReference>
<dbReference type="Gene3D" id="3.30.390.30">
    <property type="match status" value="1"/>
</dbReference>
<evidence type="ECO:0000256" key="4">
    <source>
        <dbReference type="ARBA" id="ARBA00023002"/>
    </source>
</evidence>
<dbReference type="SUPFAM" id="SSF51905">
    <property type="entry name" value="FAD/NAD(P)-binding domain"/>
    <property type="match status" value="2"/>
</dbReference>
<dbReference type="InterPro" id="IPR036188">
    <property type="entry name" value="FAD/NAD-bd_sf"/>
</dbReference>
<dbReference type="SUPFAM" id="SSF55424">
    <property type="entry name" value="FAD/NAD-linked reductases, dimerisation (C-terminal) domain"/>
    <property type="match status" value="1"/>
</dbReference>